<evidence type="ECO:0000256" key="1">
    <source>
        <dbReference type="HAMAP-Rule" id="MF_00582"/>
    </source>
</evidence>
<dbReference type="AlphaFoldDB" id="A0A5B9D5E0"/>
<protein>
    <recommendedName>
        <fullName evidence="1">UPF0215 protein DSAG12_00066</fullName>
    </recommendedName>
</protein>
<reference evidence="2 3" key="2">
    <citation type="journal article" date="2024" name="Int. J. Syst. Evol. Microbiol.">
        <title>Promethearchaeum syntrophicum gen. nov., sp. nov., an anaerobic, obligately syntrophic archaeon, the first isolate of the lineage 'Asgard' archaea, and proposal of the new archaeal phylum Promethearchaeota phyl. nov. and kingdom Promethearchaeati regn. nov.</title>
        <authorList>
            <person name="Imachi H."/>
            <person name="Nobu M.K."/>
            <person name="Kato S."/>
            <person name="Takaki Y."/>
            <person name="Miyazaki M."/>
            <person name="Miyata M."/>
            <person name="Ogawara M."/>
            <person name="Saito Y."/>
            <person name="Sakai S."/>
            <person name="Tahara Y.O."/>
            <person name="Takano Y."/>
            <person name="Tasumi E."/>
            <person name="Uematsu K."/>
            <person name="Yoshimura T."/>
            <person name="Itoh T."/>
            <person name="Ohkuma M."/>
            <person name="Takai K."/>
        </authorList>
    </citation>
    <scope>NUCLEOTIDE SEQUENCE [LARGE SCALE GENOMIC DNA]</scope>
    <source>
        <strain evidence="2 3">MK-D1</strain>
    </source>
</reference>
<dbReference type="EMBL" id="CP042905">
    <property type="protein sequence ID" value="QEE14255.2"/>
    <property type="molecule type" value="Genomic_DNA"/>
</dbReference>
<accession>A0A5B9D5E0</accession>
<reference evidence="2 3" key="1">
    <citation type="journal article" date="2020" name="Nature">
        <title>Isolation of an archaeon at the prokaryote-eukaryote interface.</title>
        <authorList>
            <person name="Imachi H."/>
            <person name="Nobu M.K."/>
            <person name="Nakahara N."/>
            <person name="Morono Y."/>
            <person name="Ogawara M."/>
            <person name="Takaki Y."/>
            <person name="Takano Y."/>
            <person name="Uematsu K."/>
            <person name="Ikuta T."/>
            <person name="Ito M."/>
            <person name="Matsui Y."/>
            <person name="Miyazaki M."/>
            <person name="Murata K."/>
            <person name="Saito Y."/>
            <person name="Sakai S."/>
            <person name="Song C."/>
            <person name="Tasumi E."/>
            <person name="Yamanaka Y."/>
            <person name="Yamaguchi T."/>
            <person name="Kamagata Y."/>
            <person name="Tamaki H."/>
            <person name="Takai K."/>
        </authorList>
    </citation>
    <scope>NUCLEOTIDE SEQUENCE [LARGE SCALE GENOMIC DNA]</scope>
    <source>
        <strain evidence="2 3">MK-D1</strain>
    </source>
</reference>
<dbReference type="InterPro" id="IPR002802">
    <property type="entry name" value="Endo_dU"/>
</dbReference>
<dbReference type="Pfam" id="PF01949">
    <property type="entry name" value="Endo_dU"/>
    <property type="match status" value="1"/>
</dbReference>
<gene>
    <name evidence="2" type="ORF">DSAG12_00066</name>
</gene>
<evidence type="ECO:0000313" key="2">
    <source>
        <dbReference type="EMBL" id="QEE14255.2"/>
    </source>
</evidence>
<evidence type="ECO:0000313" key="3">
    <source>
        <dbReference type="Proteomes" id="UP000321408"/>
    </source>
</evidence>
<name>A0A5B9D5E0_9ARCH</name>
<dbReference type="PANTHER" id="PTHR39518">
    <property type="entry name" value="UPF0215 PROTEIN MJ1150"/>
    <property type="match status" value="1"/>
</dbReference>
<keyword evidence="3" id="KW-1185">Reference proteome</keyword>
<dbReference type="HAMAP" id="MF_00582">
    <property type="entry name" value="UPF0215"/>
    <property type="match status" value="1"/>
</dbReference>
<dbReference type="KEGG" id="psyt:DSAG12_00066"/>
<dbReference type="PANTHER" id="PTHR39518:SF2">
    <property type="entry name" value="UPF0215 PROTEIN MJ1150"/>
    <property type="match status" value="1"/>
</dbReference>
<organism evidence="2 3">
    <name type="scientific">Promethearchaeum syntrophicum</name>
    <dbReference type="NCBI Taxonomy" id="2594042"/>
    <lineage>
        <taxon>Archaea</taxon>
        <taxon>Promethearchaeati</taxon>
        <taxon>Promethearchaeota</taxon>
        <taxon>Promethearchaeia</taxon>
        <taxon>Promethearchaeales</taxon>
        <taxon>Promethearchaeaceae</taxon>
        <taxon>Promethearchaeum</taxon>
    </lineage>
</organism>
<proteinExistence type="inferred from homology"/>
<dbReference type="Gene3D" id="3.30.2170.10">
    <property type="entry name" value="archaeoglobus fulgidus dsm 4304 superfamily"/>
    <property type="match status" value="1"/>
</dbReference>
<comment type="similarity">
    <text evidence="1">Belongs to the UPF0215 family.</text>
</comment>
<dbReference type="Proteomes" id="UP000321408">
    <property type="component" value="Chromosome"/>
</dbReference>
<sequence length="201" mass="22949">MKKKISIMAFDDGQHSKEDLAKYIKKTDFIPTTPLVGVTTRGIQLLHLSYGKIEIDGTDSTNEVIRLFKKNPYRNEIRLIMIDSPTLGGFNPPNPFEIYEKTKIPILLLPGKKPKTIISEIYSQVFPERDEQIEILKKLPKIDSLIVSINQDPKITREIFFHAIGITKKEIVELLKFLSEYSAIPEPLRLAHIAASSYLSR</sequence>